<gene>
    <name evidence="2" type="ORF">ACFYKX_02645</name>
</gene>
<dbReference type="Gene3D" id="3.10.180.10">
    <property type="entry name" value="2,3-Dihydroxybiphenyl 1,2-Dioxygenase, domain 1"/>
    <property type="match status" value="1"/>
</dbReference>
<accession>A0ABW6K7G1</accession>
<name>A0ABW6K7G1_9BACI</name>
<dbReference type="PANTHER" id="PTHR40265">
    <property type="entry name" value="BLL2707 PROTEIN"/>
    <property type="match status" value="1"/>
</dbReference>
<dbReference type="EMBL" id="JBIACK010000001">
    <property type="protein sequence ID" value="MFE8699517.1"/>
    <property type="molecule type" value="Genomic_DNA"/>
</dbReference>
<sequence>MNLQLDHIVHFINRHPNEVVERLQQINVHAVMGGQHEQWGTFNSLLYLEKTYIEFLAIEDKEKAKESNNPLIKQLVREAERGEGVFQVCFRTDNISALKQMLEDKGFVASSIFEGSRKRSDGKIIQWKMLFVEDECPVSFPFFIEWNQSDHERLKDLKELGFISETHSKTNINSIEFVVPELEEIYSWAKMFDSEVTTTVETFSIKSASITISDCKIIFTQPTSTEGTHFKILKEKGARPFEISLSPNLVGEPVNLLGSSYL</sequence>
<proteinExistence type="predicted"/>
<evidence type="ECO:0000259" key="1">
    <source>
        <dbReference type="Pfam" id="PF13468"/>
    </source>
</evidence>
<dbReference type="InterPro" id="IPR025870">
    <property type="entry name" value="Glyoxalase-like_dom"/>
</dbReference>
<evidence type="ECO:0000313" key="2">
    <source>
        <dbReference type="EMBL" id="MFE8699517.1"/>
    </source>
</evidence>
<dbReference type="SUPFAM" id="SSF54593">
    <property type="entry name" value="Glyoxalase/Bleomycin resistance protein/Dihydroxybiphenyl dioxygenase"/>
    <property type="match status" value="1"/>
</dbReference>
<reference evidence="2 3" key="1">
    <citation type="submission" date="2024-08" db="EMBL/GenBank/DDBJ databases">
        <title>Two novel Cytobacillus novel species.</title>
        <authorList>
            <person name="Liu G."/>
        </authorList>
    </citation>
    <scope>NUCLEOTIDE SEQUENCE [LARGE SCALE GENOMIC DNA]</scope>
    <source>
        <strain evidence="2 3">FJAT-54145</strain>
    </source>
</reference>
<protein>
    <submittedName>
        <fullName evidence="2">VOC family protein</fullName>
    </submittedName>
</protein>
<dbReference type="PANTHER" id="PTHR40265:SF1">
    <property type="entry name" value="GLYOXALASE-LIKE DOMAIN-CONTAINING PROTEIN"/>
    <property type="match status" value="1"/>
</dbReference>
<organism evidence="2 3">
    <name type="scientific">Cytobacillus spartinae</name>
    <dbReference type="NCBI Taxonomy" id="3299023"/>
    <lineage>
        <taxon>Bacteria</taxon>
        <taxon>Bacillati</taxon>
        <taxon>Bacillota</taxon>
        <taxon>Bacilli</taxon>
        <taxon>Bacillales</taxon>
        <taxon>Bacillaceae</taxon>
        <taxon>Cytobacillus</taxon>
    </lineage>
</organism>
<evidence type="ECO:0000313" key="3">
    <source>
        <dbReference type="Proteomes" id="UP001601059"/>
    </source>
</evidence>
<comment type="caution">
    <text evidence="2">The sequence shown here is derived from an EMBL/GenBank/DDBJ whole genome shotgun (WGS) entry which is preliminary data.</text>
</comment>
<keyword evidence="3" id="KW-1185">Reference proteome</keyword>
<dbReference type="RefSeq" id="WP_389357781.1">
    <property type="nucleotide sequence ID" value="NZ_JBIACK010000001.1"/>
</dbReference>
<dbReference type="Proteomes" id="UP001601059">
    <property type="component" value="Unassembled WGS sequence"/>
</dbReference>
<dbReference type="InterPro" id="IPR029068">
    <property type="entry name" value="Glyas_Bleomycin-R_OHBP_Dase"/>
</dbReference>
<dbReference type="Pfam" id="PF13468">
    <property type="entry name" value="Glyoxalase_3"/>
    <property type="match status" value="1"/>
</dbReference>
<feature type="domain" description="Glyoxalase-like" evidence="1">
    <location>
        <begin position="5"/>
        <end position="188"/>
    </location>
</feature>